<evidence type="ECO:0000256" key="5">
    <source>
        <dbReference type="ARBA" id="ARBA00023136"/>
    </source>
</evidence>
<name>S2VKW4_9ACTO</name>
<dbReference type="InterPro" id="IPR004477">
    <property type="entry name" value="ComEC_N"/>
</dbReference>
<dbReference type="Gene3D" id="3.60.15.10">
    <property type="entry name" value="Ribonuclease Z/Hydroxyacylglutathione hydrolase-like"/>
    <property type="match status" value="1"/>
</dbReference>
<dbReference type="eggNOG" id="COG2333">
    <property type="taxonomic scope" value="Bacteria"/>
</dbReference>
<keyword evidence="10" id="KW-1185">Reference proteome</keyword>
<dbReference type="PANTHER" id="PTHR30619:SF1">
    <property type="entry name" value="RECOMBINATION PROTEIN 2"/>
    <property type="match status" value="1"/>
</dbReference>
<evidence type="ECO:0000256" key="3">
    <source>
        <dbReference type="ARBA" id="ARBA00022692"/>
    </source>
</evidence>
<dbReference type="SMART" id="SM00849">
    <property type="entry name" value="Lactamase_B"/>
    <property type="match status" value="1"/>
</dbReference>
<dbReference type="Pfam" id="PF03772">
    <property type="entry name" value="Competence"/>
    <property type="match status" value="1"/>
</dbReference>
<dbReference type="InterPro" id="IPR035681">
    <property type="entry name" value="ComA-like_MBL"/>
</dbReference>
<feature type="transmembrane region" description="Helical" evidence="7">
    <location>
        <begin position="524"/>
        <end position="545"/>
    </location>
</feature>
<gene>
    <name evidence="9" type="ORF">HMPREF9237_01265</name>
</gene>
<evidence type="ECO:0000259" key="8">
    <source>
        <dbReference type="SMART" id="SM00849"/>
    </source>
</evidence>
<feature type="transmembrane region" description="Helical" evidence="7">
    <location>
        <begin position="103"/>
        <end position="126"/>
    </location>
</feature>
<dbReference type="PANTHER" id="PTHR30619">
    <property type="entry name" value="DNA INTERNALIZATION/COMPETENCE PROTEIN COMEC/REC2"/>
    <property type="match status" value="1"/>
</dbReference>
<organism evidence="9 10">
    <name type="scientific">Actinotignum schaalii FB123-CNA-2</name>
    <dbReference type="NCBI Taxonomy" id="883067"/>
    <lineage>
        <taxon>Bacteria</taxon>
        <taxon>Bacillati</taxon>
        <taxon>Actinomycetota</taxon>
        <taxon>Actinomycetes</taxon>
        <taxon>Actinomycetales</taxon>
        <taxon>Actinomycetaceae</taxon>
        <taxon>Actinotignum</taxon>
    </lineage>
</organism>
<dbReference type="PATRIC" id="fig|883067.3.peg.1238"/>
<feature type="region of interest" description="Disordered" evidence="6">
    <location>
        <begin position="834"/>
        <end position="880"/>
    </location>
</feature>
<evidence type="ECO:0000256" key="1">
    <source>
        <dbReference type="ARBA" id="ARBA00004651"/>
    </source>
</evidence>
<dbReference type="CDD" id="cd07731">
    <property type="entry name" value="ComA-like_MBL-fold"/>
    <property type="match status" value="1"/>
</dbReference>
<dbReference type="InterPro" id="IPR052159">
    <property type="entry name" value="Competence_DNA_uptake"/>
</dbReference>
<evidence type="ECO:0000256" key="2">
    <source>
        <dbReference type="ARBA" id="ARBA00022475"/>
    </source>
</evidence>
<feature type="transmembrane region" description="Helical" evidence="7">
    <location>
        <begin position="465"/>
        <end position="484"/>
    </location>
</feature>
<evidence type="ECO:0000256" key="7">
    <source>
        <dbReference type="SAM" id="Phobius"/>
    </source>
</evidence>
<accession>S2VKW4</accession>
<keyword evidence="2" id="KW-1003">Cell membrane</keyword>
<dbReference type="InterPro" id="IPR036866">
    <property type="entry name" value="RibonucZ/Hydroxyglut_hydro"/>
</dbReference>
<feature type="compositionally biased region" description="Pro residues" evidence="6">
    <location>
        <begin position="871"/>
        <end position="880"/>
    </location>
</feature>
<dbReference type="eggNOG" id="COG0658">
    <property type="taxonomic scope" value="Bacteria"/>
</dbReference>
<reference evidence="9 10" key="1">
    <citation type="submission" date="2013-05" db="EMBL/GenBank/DDBJ databases">
        <title>The Genome Sequence of Actinobaculum schaalii FB123-CNA2.</title>
        <authorList>
            <consortium name="The Broad Institute Genomics Platform"/>
            <person name="Earl A."/>
            <person name="Ward D."/>
            <person name="Feldgarden M."/>
            <person name="Gevers D."/>
            <person name="Saerens B."/>
            <person name="Vaneechoutte M."/>
            <person name="Walker B."/>
            <person name="Young S."/>
            <person name="Zeng Q."/>
            <person name="Gargeya S."/>
            <person name="Fitzgerald M."/>
            <person name="Haas B."/>
            <person name="Abouelleil A."/>
            <person name="Allen A.W."/>
            <person name="Alvarado L."/>
            <person name="Arachchi H.M."/>
            <person name="Berlin A.M."/>
            <person name="Chapman S.B."/>
            <person name="Gainer-Dewar J."/>
            <person name="Goldberg J."/>
            <person name="Griggs A."/>
            <person name="Gujja S."/>
            <person name="Hansen M."/>
            <person name="Howarth C."/>
            <person name="Imamovic A."/>
            <person name="Ireland A."/>
            <person name="Larimer J."/>
            <person name="McCowan C."/>
            <person name="Murphy C."/>
            <person name="Pearson M."/>
            <person name="Poon T.W."/>
            <person name="Priest M."/>
            <person name="Roberts A."/>
            <person name="Saif S."/>
            <person name="Shea T."/>
            <person name="Sisk P."/>
            <person name="Sykes S."/>
            <person name="Wortman J."/>
            <person name="Nusbaum C."/>
            <person name="Birren B."/>
        </authorList>
    </citation>
    <scope>NUCLEOTIDE SEQUENCE [LARGE SCALE GENOMIC DNA]</scope>
    <source>
        <strain evidence="9 10">FB123-CNA-2</strain>
    </source>
</reference>
<evidence type="ECO:0000256" key="6">
    <source>
        <dbReference type="SAM" id="MobiDB-lite"/>
    </source>
</evidence>
<feature type="transmembrane region" description="Helical" evidence="7">
    <location>
        <begin position="409"/>
        <end position="430"/>
    </location>
</feature>
<keyword evidence="5 7" id="KW-0472">Membrane</keyword>
<dbReference type="STRING" id="59505.FB03_02675"/>
<dbReference type="Proteomes" id="UP000014393">
    <property type="component" value="Unassembled WGS sequence"/>
</dbReference>
<dbReference type="HOGENOM" id="CLU_010363_4_0_11"/>
<evidence type="ECO:0000313" key="9">
    <source>
        <dbReference type="EMBL" id="EPD26640.1"/>
    </source>
</evidence>
<dbReference type="AlphaFoldDB" id="S2VKW4"/>
<evidence type="ECO:0000313" key="10">
    <source>
        <dbReference type="Proteomes" id="UP000014393"/>
    </source>
</evidence>
<feature type="transmembrane region" description="Helical" evidence="7">
    <location>
        <begin position="496"/>
        <end position="517"/>
    </location>
</feature>
<comment type="caution">
    <text evidence="9">The sequence shown here is derived from an EMBL/GenBank/DDBJ whole genome shotgun (WGS) entry which is preliminary data.</text>
</comment>
<feature type="transmembrane region" description="Helical" evidence="7">
    <location>
        <begin position="311"/>
        <end position="328"/>
    </location>
</feature>
<feature type="transmembrane region" description="Helical" evidence="7">
    <location>
        <begin position="380"/>
        <end position="397"/>
    </location>
</feature>
<feature type="region of interest" description="Disordered" evidence="6">
    <location>
        <begin position="1"/>
        <end position="42"/>
    </location>
</feature>
<comment type="subcellular location">
    <subcellularLocation>
        <location evidence="1">Cell membrane</location>
        <topology evidence="1">Multi-pass membrane protein</topology>
    </subcellularLocation>
</comment>
<feature type="transmembrane region" description="Helical" evidence="7">
    <location>
        <begin position="282"/>
        <end position="304"/>
    </location>
</feature>
<keyword evidence="4 7" id="KW-1133">Transmembrane helix</keyword>
<dbReference type="InterPro" id="IPR001279">
    <property type="entry name" value="Metallo-B-lactamas"/>
</dbReference>
<proteinExistence type="predicted"/>
<feature type="transmembrane region" description="Helical" evidence="7">
    <location>
        <begin position="69"/>
        <end position="91"/>
    </location>
</feature>
<dbReference type="EMBL" id="AGWM01000011">
    <property type="protein sequence ID" value="EPD26640.1"/>
    <property type="molecule type" value="Genomic_DNA"/>
</dbReference>
<keyword evidence="3 7" id="KW-0812">Transmembrane</keyword>
<dbReference type="GO" id="GO:0005886">
    <property type="term" value="C:plasma membrane"/>
    <property type="evidence" value="ECO:0007669"/>
    <property type="project" value="UniProtKB-SubCell"/>
</dbReference>
<feature type="domain" description="Metallo-beta-lactamase" evidence="8">
    <location>
        <begin position="558"/>
        <end position="770"/>
    </location>
</feature>
<feature type="compositionally biased region" description="Basic and acidic residues" evidence="6">
    <location>
        <begin position="16"/>
        <end position="31"/>
    </location>
</feature>
<dbReference type="OrthoDB" id="7177610at2"/>
<dbReference type="NCBIfam" id="TIGR00360">
    <property type="entry name" value="ComEC_N-term"/>
    <property type="match status" value="1"/>
</dbReference>
<dbReference type="SUPFAM" id="SSF56281">
    <property type="entry name" value="Metallo-hydrolase/oxidoreductase"/>
    <property type="match status" value="1"/>
</dbReference>
<protein>
    <recommendedName>
        <fullName evidence="8">Metallo-beta-lactamase domain-containing protein</fullName>
    </recommendedName>
</protein>
<sequence>MIRKLDVPRSRSARGKRSDLCKPRVFGDPRTRRSQRSSHCAHAGHGQDMRLLPSAAAALGGAWAALSGYAHFGFLGAALCIVAAWAVTGYARAHPGRRGKASGVVLSILAVACTLGATSIAGLLALSAAHIPAVRGSVELDAYVMTRPEPSTMPWGEEKCTALLRPAKITTAGPNGVQLASGPRARIRAEVPCTALAGQRVFGQGRLTPAHGRRESARWSGPALQTRGSGALSAGIVHRIDTALATLLSTRPEHARGLIPGVALGDDSRVSPELEEAMRTTALTHLIAVSGAHVSLVLGIIIMAVGRARPLRTALAGVVGLGGLVILVGPAPSVIRAALMGLVVLAAVGMNRRSQAINALSCASITAALIDPWLATGYGFLLSASATLGIICGGYPLTEHLSRFFPAALARVVAIPLVAQISCLPVLLLFTEAGSLWAVPANALVAPVVAPLTIFGLVGALTAPLFPVLAGLAISFAQLATWWIDHVARALASLPGSGIPLVLAGIGHICAVLVLLVIPRLSAILILVAALVALGLSRGPGATVIPSNWTAVQCDVGQGSAFLYRVRGYTIMIDVGPRTPAAARCLSDAQVSHLDLLILSHFHSDHVEGLRDVLSTATISAVWISPNSAPKPQSRTALDLLDSHSIPVNVVAAGTTLRVDDVPIARILSPHPGARSIPEEANADSLVILLDADGVDSPGRAANAGASGGTSQAAQRIVVLGDATAPAQERLVGAVGPVDIAVVAHHGSADQSARLARELDPAIALISVGENSYGHPSARVYELYSGAQIYPTLACGAIAWAEGDLVSECEEPPTQPTPPKPPAVQQVGYDMREWSYGSQRTRGRVRRSPLRTGDPHRWRGTGPCRARLGPPHQPCPPGAP</sequence>
<evidence type="ECO:0000256" key="4">
    <source>
        <dbReference type="ARBA" id="ARBA00022989"/>
    </source>
</evidence>
<feature type="transmembrane region" description="Helical" evidence="7">
    <location>
        <begin position="436"/>
        <end position="458"/>
    </location>
</feature>
<dbReference type="Pfam" id="PF00753">
    <property type="entry name" value="Lactamase_B"/>
    <property type="match status" value="1"/>
</dbReference>